<evidence type="ECO:0000256" key="1">
    <source>
        <dbReference type="SAM" id="MobiDB-lite"/>
    </source>
</evidence>
<dbReference type="Pfam" id="PF08514">
    <property type="entry name" value="STAG"/>
    <property type="match status" value="1"/>
</dbReference>
<sequence length="1376" mass="154332">MPALDLADVVNNGELIVYSDETDDSDDEDYVAGTGQSQETKKLMQQLRVRNVDDETHVTSKLFETVIMRKHATLSTCIQRLYLTLTSGEPYVAIADVLSFVCECAGFRQSSIKPELLESFDKPKGSRGEAGLNKGKAALSDDDNLNEGDPSAQKNGVNRRKGKLRKPSPLSISSYSDNGDTEEAARRESRNGGKNLARGGVDSMDEDGERSGFSSSHKPIPEISYDVFDWWYFRNTFASLPTEAVLSDIIEQSKTFMDPYKFDKDDSVILPDVKELLKNKQPKCIATKFTQLCMDRVKHMNTALEAQDGWTIGFGRRNSAFLRFKEFFQQLVLDAESKYLGELLFLLQWVLALSLNGFRAIRQFAHITCVEMVSSLMVKLEMLTKQKRVFSKQLQVEIELDQRTHERIHGKGSHLSSKVSKSTLELYKKLLLAQRGQVSIVRFLKCIYNVNVASKLRDVLVDIRITTIFSLSEYVLLNPIIFSDHHYLDLAYRLLPASDEVSRLLLLRFISLVDTKLTAEHLGILVVLHESCCDLGLTECCNIIESILLKDLHQSYEGSVVRKHCNEKGFLSIVKTLEKGTNHTLSVLISSVFLPSVQIDGFSLVFLIKTDDLPSKYRNMLIPHPEVAGQKKLINISDSSKGTMDFTKCISELAKLLTQLNPQVSFTGNLISSIWKYSKAFSDVEDTIRLLCQGGDVTSLDARLDEERQKLLLYIAIASVERSTDNSGEISDKQKEAVKSVISYAPILLRLYKANQTHARAALQLISMATLLFSKAKIPLDKTVVTSLADTIIHLMETDSNSESSIDCMRLAVRCMYNLYSFSEETKKNVKRIYNMALPQLENEGDAMIITLHCVLNMLHYFPLELEMRSETIDAISRKIEANENTDRMLWCALGYVLYEAEIYKCIKKSQQLDPELSKFGGSLLGSLAAHVNTAVDDFQFFAGFCSMVSLVQISSLVNALEDIPEGVEQEMYNILHHFLVLAYTGSSKIPTSNATSPVYLENNKKGITVADVFITGHNNTNFVLNPLESVLCLIGLFTKVLFPRLYCSGVSVLILLQLTSSFSPIASAAGVYLRFLVNYDPHISSSLMLYDLIGLYESNSRELLHELCERFIDSILSKNSNIAVDPKKTNIDQMIVAGVQYALQCPSNWEFLDTMIELLRFFMNSGGIVNGTFMRTHIGQLISNSEPPMDVLEKLWHILNIIGMSQDDVGKKSASSRKDPDGVNRCLNIIRRLAKYVDFSELTKVTTTKKQQQTPSSTCIVKRKRNAVTAQVTSEDYHSEYNTSESGMLEVSPIVVRTFTKSHFKELPPSIGMKNANSPSSTQLSLDLSQISADIQTLDYRDMAEFSQETSRPGDSAQYSSSYDLTSPSLRFSPF</sequence>
<name>A0AAD8LL31_BABGI</name>
<dbReference type="EMBL" id="JAVEPI010000003">
    <property type="protein sequence ID" value="KAK1442779.1"/>
    <property type="molecule type" value="Genomic_DNA"/>
</dbReference>
<evidence type="ECO:0000259" key="2">
    <source>
        <dbReference type="Pfam" id="PF08514"/>
    </source>
</evidence>
<evidence type="ECO:0000313" key="4">
    <source>
        <dbReference type="Proteomes" id="UP001230268"/>
    </source>
</evidence>
<reference evidence="3" key="1">
    <citation type="submission" date="2023-08" db="EMBL/GenBank/DDBJ databases">
        <title>Draft sequence of the Babesia gibsoni genome.</title>
        <authorList>
            <person name="Yamagishi J.Y."/>
            <person name="Xuan X.X."/>
        </authorList>
    </citation>
    <scope>NUCLEOTIDE SEQUENCE</scope>
    <source>
        <strain evidence="3">Azabu</strain>
    </source>
</reference>
<gene>
    <name evidence="3" type="ORF">BgAZ_302970</name>
</gene>
<keyword evidence="4" id="KW-1185">Reference proteome</keyword>
<evidence type="ECO:0000313" key="3">
    <source>
        <dbReference type="EMBL" id="KAK1442779.1"/>
    </source>
</evidence>
<accession>A0AAD8LL31</accession>
<feature type="region of interest" description="Disordered" evidence="1">
    <location>
        <begin position="119"/>
        <end position="216"/>
    </location>
</feature>
<comment type="caution">
    <text evidence="3">The sequence shown here is derived from an EMBL/GenBank/DDBJ whole genome shotgun (WGS) entry which is preliminary data.</text>
</comment>
<feature type="domain" description="STAG" evidence="2">
    <location>
        <begin position="324"/>
        <end position="407"/>
    </location>
</feature>
<dbReference type="Proteomes" id="UP001230268">
    <property type="component" value="Unassembled WGS sequence"/>
</dbReference>
<feature type="compositionally biased region" description="Polar residues" evidence="1">
    <location>
        <begin position="1348"/>
        <end position="1376"/>
    </location>
</feature>
<feature type="region of interest" description="Disordered" evidence="1">
    <location>
        <begin position="1347"/>
        <end position="1376"/>
    </location>
</feature>
<proteinExistence type="predicted"/>
<dbReference type="InterPro" id="IPR013721">
    <property type="entry name" value="STAG"/>
</dbReference>
<feature type="compositionally biased region" description="Basic residues" evidence="1">
    <location>
        <begin position="157"/>
        <end position="166"/>
    </location>
</feature>
<protein>
    <recommendedName>
        <fullName evidence="2">STAG domain-containing protein</fullName>
    </recommendedName>
</protein>
<organism evidence="3 4">
    <name type="scientific">Babesia gibsoni</name>
    <dbReference type="NCBI Taxonomy" id="33632"/>
    <lineage>
        <taxon>Eukaryota</taxon>
        <taxon>Sar</taxon>
        <taxon>Alveolata</taxon>
        <taxon>Apicomplexa</taxon>
        <taxon>Aconoidasida</taxon>
        <taxon>Piroplasmida</taxon>
        <taxon>Babesiidae</taxon>
        <taxon>Babesia</taxon>
    </lineage>
</organism>